<sequence length="774" mass="86798">MSRYVRTIRFKIVVTLSVCLTLMTIIGLSGMTWLSRLGSNMSAIYATNVFSLALEGLGFLVVVGMSIYLLRAISNPHDEVDISECKYLQHRMALLDRAVNLSHEAIYVIDEQLTFIYVNDAACRLLGYSRDELLGMTPFDIDPDITPEMMMEMKGGSADGMQTIFETRHRASDGRIFPVEISSSQFELSGAKFSTCMVRDITDRKQAQEALYKREQEFRTLVENSPDTIARYDRNCRRVYVNPRMVSALGGDMARILGTTPVQFPGGDTAPEYENVLRQVFDQGVERDFELHWQQDDAEFCSHIRVTPEFDRAGCVAHVLSVGRDITEIDQYRQKIRHHAFFDSLTGLPNRELFSDRIAKTIADTTRHGIRFGVMLLDLDNFKEVNDTLGHGAGDRLLCEAAARMQDCVSVYCTVARLGGDEFAVLLPDARTVDELGNTARKIMDEFARQFVVGGRELFVTVSIGIALYPDDSNEGDVLYRYADSAMYRAKRLGRNNFQFYTRELTEHSQERMEIGSALRGAQKNGELVLYYQPQVELASGRVTGAEALIRWVRSGHGMMMPDQFIRIAEDSGLIVDIGQWVLRTACATVAQWNSTQEIPLRMAVNLSTRQFIRNDLAGSLRCILAETGCKAEWLELEITESLLLEDSHEVNAMLSELRGMGLSISIDDFGTGYSALSYLHRFPVGQVKIDRSFVKDISERREKRELVKAILSIAGALHLESVAEGVETSEQANFLVTQGCQLAQGYLFGKPMPRETFDVLLASGRSHLAGAST</sequence>
<dbReference type="InterPro" id="IPR043128">
    <property type="entry name" value="Rev_trsase/Diguanyl_cyclase"/>
</dbReference>
<dbReference type="Pfam" id="PF13426">
    <property type="entry name" value="PAS_9"/>
    <property type="match status" value="1"/>
</dbReference>
<dbReference type="PROSITE" id="PS50887">
    <property type="entry name" value="GGDEF"/>
    <property type="match status" value="1"/>
</dbReference>
<feature type="domain" description="PAC" evidence="4">
    <location>
        <begin position="285"/>
        <end position="338"/>
    </location>
</feature>
<reference evidence="7 8" key="1">
    <citation type="submission" date="2016-10" db="EMBL/GenBank/DDBJ databases">
        <authorList>
            <person name="de Groot N.N."/>
        </authorList>
    </citation>
    <scope>NUCLEOTIDE SEQUENCE [LARGE SCALE GENOMIC DNA]</scope>
    <source>
        <strain evidence="7 8">LMG 2247</strain>
    </source>
</reference>
<evidence type="ECO:0000259" key="5">
    <source>
        <dbReference type="PROSITE" id="PS50883"/>
    </source>
</evidence>
<dbReference type="NCBIfam" id="TIGR00229">
    <property type="entry name" value="sensory_box"/>
    <property type="match status" value="2"/>
</dbReference>
<dbReference type="PROSITE" id="PS50883">
    <property type="entry name" value="EAL"/>
    <property type="match status" value="1"/>
</dbReference>
<dbReference type="Gene3D" id="3.30.70.270">
    <property type="match status" value="1"/>
</dbReference>
<dbReference type="InterPro" id="IPR001610">
    <property type="entry name" value="PAC"/>
</dbReference>
<dbReference type="Proteomes" id="UP000199706">
    <property type="component" value="Unassembled WGS sequence"/>
</dbReference>
<keyword evidence="2" id="KW-0812">Transmembrane</keyword>
<dbReference type="SMART" id="SM00091">
    <property type="entry name" value="PAS"/>
    <property type="match status" value="2"/>
</dbReference>
<feature type="domain" description="PAC" evidence="4">
    <location>
        <begin position="163"/>
        <end position="213"/>
    </location>
</feature>
<name>A0A1G8ITQ1_9BURK</name>
<dbReference type="CDD" id="cd00130">
    <property type="entry name" value="PAS"/>
    <property type="match status" value="1"/>
</dbReference>
<dbReference type="CDD" id="cd01948">
    <property type="entry name" value="EAL"/>
    <property type="match status" value="1"/>
</dbReference>
<dbReference type="PROSITE" id="PS50112">
    <property type="entry name" value="PAS"/>
    <property type="match status" value="2"/>
</dbReference>
<dbReference type="GO" id="GO:0071732">
    <property type="term" value="P:cellular response to nitric oxide"/>
    <property type="evidence" value="ECO:0007669"/>
    <property type="project" value="UniProtKB-ARBA"/>
</dbReference>
<evidence type="ECO:0000259" key="6">
    <source>
        <dbReference type="PROSITE" id="PS50887"/>
    </source>
</evidence>
<feature type="domain" description="GGDEF" evidence="6">
    <location>
        <begin position="370"/>
        <end position="503"/>
    </location>
</feature>
<evidence type="ECO:0000313" key="8">
    <source>
        <dbReference type="Proteomes" id="UP000199706"/>
    </source>
</evidence>
<evidence type="ECO:0000256" key="1">
    <source>
        <dbReference type="ARBA" id="ARBA00051114"/>
    </source>
</evidence>
<dbReference type="SUPFAM" id="SSF141868">
    <property type="entry name" value="EAL domain-like"/>
    <property type="match status" value="1"/>
</dbReference>
<dbReference type="InterPro" id="IPR029787">
    <property type="entry name" value="Nucleotide_cyclase"/>
</dbReference>
<dbReference type="Gene3D" id="3.20.20.450">
    <property type="entry name" value="EAL domain"/>
    <property type="match status" value="1"/>
</dbReference>
<accession>A0A1G8ITQ1</accession>
<dbReference type="Pfam" id="PF08448">
    <property type="entry name" value="PAS_4"/>
    <property type="match status" value="1"/>
</dbReference>
<dbReference type="CDD" id="cd01949">
    <property type="entry name" value="GGDEF"/>
    <property type="match status" value="1"/>
</dbReference>
<dbReference type="SUPFAM" id="SSF55785">
    <property type="entry name" value="PYP-like sensor domain (PAS domain)"/>
    <property type="match status" value="2"/>
</dbReference>
<dbReference type="InterPro" id="IPR000700">
    <property type="entry name" value="PAS-assoc_C"/>
</dbReference>
<dbReference type="SUPFAM" id="SSF55073">
    <property type="entry name" value="Nucleotide cyclase"/>
    <property type="match status" value="1"/>
</dbReference>
<dbReference type="SMART" id="SM00086">
    <property type="entry name" value="PAC"/>
    <property type="match status" value="2"/>
</dbReference>
<evidence type="ECO:0000256" key="2">
    <source>
        <dbReference type="SAM" id="Phobius"/>
    </source>
</evidence>
<dbReference type="PANTHER" id="PTHR44757:SF2">
    <property type="entry name" value="BIOFILM ARCHITECTURE MAINTENANCE PROTEIN MBAA"/>
    <property type="match status" value="1"/>
</dbReference>
<dbReference type="NCBIfam" id="TIGR00254">
    <property type="entry name" value="GGDEF"/>
    <property type="match status" value="1"/>
</dbReference>
<evidence type="ECO:0000313" key="7">
    <source>
        <dbReference type="EMBL" id="SDI22425.1"/>
    </source>
</evidence>
<dbReference type="FunFam" id="3.30.70.270:FF:000001">
    <property type="entry name" value="Diguanylate cyclase domain protein"/>
    <property type="match status" value="1"/>
</dbReference>
<dbReference type="PROSITE" id="PS50113">
    <property type="entry name" value="PAC"/>
    <property type="match status" value="2"/>
</dbReference>
<dbReference type="Pfam" id="PF00990">
    <property type="entry name" value="GGDEF"/>
    <property type="match status" value="1"/>
</dbReference>
<proteinExistence type="predicted"/>
<dbReference type="EMBL" id="FNCJ01000019">
    <property type="protein sequence ID" value="SDI22425.1"/>
    <property type="molecule type" value="Genomic_DNA"/>
</dbReference>
<dbReference type="InterPro" id="IPR001633">
    <property type="entry name" value="EAL_dom"/>
</dbReference>
<organism evidence="7 8">
    <name type="scientific">Paraburkholderia phenazinium</name>
    <dbReference type="NCBI Taxonomy" id="60549"/>
    <lineage>
        <taxon>Bacteria</taxon>
        <taxon>Pseudomonadati</taxon>
        <taxon>Pseudomonadota</taxon>
        <taxon>Betaproteobacteria</taxon>
        <taxon>Burkholderiales</taxon>
        <taxon>Burkholderiaceae</taxon>
        <taxon>Paraburkholderia</taxon>
    </lineage>
</organism>
<gene>
    <name evidence="7" type="ORF">SAMN05216466_11913</name>
</gene>
<dbReference type="InterPro" id="IPR013656">
    <property type="entry name" value="PAS_4"/>
</dbReference>
<comment type="catalytic activity">
    <reaction evidence="1">
        <text>3',3'-c-di-GMP + H2O = 5'-phosphoguanylyl(3'-&gt;5')guanosine + H(+)</text>
        <dbReference type="Rhea" id="RHEA:24902"/>
        <dbReference type="ChEBI" id="CHEBI:15377"/>
        <dbReference type="ChEBI" id="CHEBI:15378"/>
        <dbReference type="ChEBI" id="CHEBI:58754"/>
        <dbReference type="ChEBI" id="CHEBI:58805"/>
        <dbReference type="EC" id="3.1.4.52"/>
    </reaction>
    <physiologicalReaction direction="left-to-right" evidence="1">
        <dbReference type="Rhea" id="RHEA:24903"/>
    </physiologicalReaction>
</comment>
<dbReference type="PANTHER" id="PTHR44757">
    <property type="entry name" value="DIGUANYLATE CYCLASE DGCP"/>
    <property type="match status" value="1"/>
</dbReference>
<keyword evidence="2" id="KW-0472">Membrane</keyword>
<dbReference type="Pfam" id="PF00563">
    <property type="entry name" value="EAL"/>
    <property type="match status" value="1"/>
</dbReference>
<protein>
    <submittedName>
        <fullName evidence="7">PAS domain S-box-containing protein/diguanylate cyclase (GGDEF) domain-containing protein</fullName>
    </submittedName>
</protein>
<keyword evidence="2" id="KW-1133">Transmembrane helix</keyword>
<dbReference type="GO" id="GO:0071111">
    <property type="term" value="F:cyclic-guanylate-specific phosphodiesterase activity"/>
    <property type="evidence" value="ECO:0007669"/>
    <property type="project" value="UniProtKB-EC"/>
</dbReference>
<dbReference type="AlphaFoldDB" id="A0A1G8ITQ1"/>
<dbReference type="SMART" id="SM00267">
    <property type="entry name" value="GGDEF"/>
    <property type="match status" value="1"/>
</dbReference>
<dbReference type="InterPro" id="IPR035919">
    <property type="entry name" value="EAL_sf"/>
</dbReference>
<dbReference type="InterPro" id="IPR000160">
    <property type="entry name" value="GGDEF_dom"/>
</dbReference>
<evidence type="ECO:0000259" key="4">
    <source>
        <dbReference type="PROSITE" id="PS50113"/>
    </source>
</evidence>
<feature type="domain" description="PAS" evidence="3">
    <location>
        <begin position="91"/>
        <end position="135"/>
    </location>
</feature>
<feature type="domain" description="EAL" evidence="5">
    <location>
        <begin position="512"/>
        <end position="766"/>
    </location>
</feature>
<dbReference type="Gene3D" id="3.30.450.20">
    <property type="entry name" value="PAS domain"/>
    <property type="match status" value="2"/>
</dbReference>
<dbReference type="InterPro" id="IPR052155">
    <property type="entry name" value="Biofilm_reg_signaling"/>
</dbReference>
<dbReference type="InterPro" id="IPR035965">
    <property type="entry name" value="PAS-like_dom_sf"/>
</dbReference>
<dbReference type="InterPro" id="IPR000014">
    <property type="entry name" value="PAS"/>
</dbReference>
<dbReference type="SMART" id="SM00052">
    <property type="entry name" value="EAL"/>
    <property type="match status" value="1"/>
</dbReference>
<dbReference type="FunFam" id="3.20.20.450:FF:000001">
    <property type="entry name" value="Cyclic di-GMP phosphodiesterase yahA"/>
    <property type="match status" value="1"/>
</dbReference>
<evidence type="ECO:0000259" key="3">
    <source>
        <dbReference type="PROSITE" id="PS50112"/>
    </source>
</evidence>
<feature type="transmembrane region" description="Helical" evidence="2">
    <location>
        <begin position="12"/>
        <end position="33"/>
    </location>
</feature>
<feature type="domain" description="PAS" evidence="3">
    <location>
        <begin position="214"/>
        <end position="284"/>
    </location>
</feature>